<reference evidence="2" key="2">
    <citation type="submission" date="2016-04" db="EMBL/GenBank/DDBJ databases">
        <title>Planomonospora sphaerica JCM9374 whole genome shotgun sequence.</title>
        <authorList>
            <person name="Suzuki T."/>
            <person name="Dohra H."/>
            <person name="Kodani S."/>
        </authorList>
    </citation>
    <scope>NUCLEOTIDE SEQUENCE [LARGE SCALE GENOMIC DNA]</scope>
    <source>
        <strain evidence="2">JCM 9374</strain>
    </source>
</reference>
<protein>
    <submittedName>
        <fullName evidence="1">Putative lasso peptide modification enzyme</fullName>
    </submittedName>
</protein>
<reference evidence="1 2" key="1">
    <citation type="journal article" date="2016" name="Genome Announc.">
        <title>Draft Genome Sequence of Planomonospora sphaerica JCM9374, a Rare Actinomycete.</title>
        <authorList>
            <person name="Dohra H."/>
            <person name="Suzuki T."/>
            <person name="Inoue Y."/>
            <person name="Kodani S."/>
        </authorList>
    </citation>
    <scope>NUCLEOTIDE SEQUENCE [LARGE SCALE GENOMIC DNA]</scope>
    <source>
        <strain evidence="1 2">JCM 9374</strain>
    </source>
</reference>
<comment type="caution">
    <text evidence="1">The sequence shown here is derived from an EMBL/GenBank/DDBJ whole genome shotgun (WGS) entry which is preliminary data.</text>
</comment>
<dbReference type="AlphaFoldDB" id="A0A171DJY7"/>
<dbReference type="OrthoDB" id="5195143at2"/>
<proteinExistence type="predicted"/>
<dbReference type="InterPro" id="IPR041881">
    <property type="entry name" value="PqqD_sf"/>
</dbReference>
<dbReference type="STRING" id="161355.PS9374_04801"/>
<name>A0A171DJY7_9ACTN</name>
<dbReference type="Pfam" id="PF05402">
    <property type="entry name" value="PqqD"/>
    <property type="match status" value="1"/>
</dbReference>
<dbReference type="EMBL" id="BDCX01000012">
    <property type="protein sequence ID" value="GAT69130.1"/>
    <property type="molecule type" value="Genomic_DNA"/>
</dbReference>
<sequence>MDFSLKPGVSLAETENGTVLLDEGAAKYWSLNESGTVIFRVLLEGGSLDDVVTALIEEFEIDEATALHDARRLTDDFKAAGLIRR</sequence>
<evidence type="ECO:0000313" key="1">
    <source>
        <dbReference type="EMBL" id="GAT69130.1"/>
    </source>
</evidence>
<gene>
    <name evidence="1" type="primary">sphB1</name>
    <name evidence="1" type="ORF">PS9374_04801</name>
</gene>
<dbReference type="Gene3D" id="1.10.10.1150">
    <property type="entry name" value="Coenzyme PQQ synthesis protein D (PqqD)"/>
    <property type="match status" value="1"/>
</dbReference>
<dbReference type="NCBIfam" id="NF033530">
    <property type="entry name" value="lasso_PqqD_Strm"/>
    <property type="match status" value="1"/>
</dbReference>
<evidence type="ECO:0000313" key="2">
    <source>
        <dbReference type="Proteomes" id="UP000077701"/>
    </source>
</evidence>
<organism evidence="1 2">
    <name type="scientific">Planomonospora sphaerica</name>
    <dbReference type="NCBI Taxonomy" id="161355"/>
    <lineage>
        <taxon>Bacteria</taxon>
        <taxon>Bacillati</taxon>
        <taxon>Actinomycetota</taxon>
        <taxon>Actinomycetes</taxon>
        <taxon>Streptosporangiales</taxon>
        <taxon>Streptosporangiaceae</taxon>
        <taxon>Planomonospora</taxon>
    </lineage>
</organism>
<dbReference type="RefSeq" id="WP_068900544.1">
    <property type="nucleotide sequence ID" value="NZ_BDCX01000012.1"/>
</dbReference>
<accession>A0A171DJY7</accession>
<keyword evidence="2" id="KW-1185">Reference proteome</keyword>
<dbReference type="InterPro" id="IPR008792">
    <property type="entry name" value="PQQD"/>
</dbReference>
<dbReference type="Proteomes" id="UP000077701">
    <property type="component" value="Unassembled WGS sequence"/>
</dbReference>